<dbReference type="GO" id="GO:0006282">
    <property type="term" value="P:regulation of DNA repair"/>
    <property type="evidence" value="ECO:0007669"/>
    <property type="project" value="UniProtKB-UniRule"/>
</dbReference>
<dbReference type="Proteomes" id="UP000242133">
    <property type="component" value="Unassembled WGS sequence"/>
</dbReference>
<reference evidence="9 10" key="1">
    <citation type="submission" date="2018-03" db="EMBL/GenBank/DDBJ databases">
        <title>Genomic Encyclopedia of Archaeal and Bacterial Type Strains, Phase II (KMG-II): from individual species to whole genera.</title>
        <authorList>
            <person name="Goeker M."/>
        </authorList>
    </citation>
    <scope>NUCLEOTIDE SEQUENCE [LARGE SCALE GENOMIC DNA]</scope>
    <source>
        <strain evidence="9 10">DSM 17586</strain>
    </source>
</reference>
<dbReference type="EMBL" id="PYGI01000021">
    <property type="protein sequence ID" value="PSL11971.1"/>
    <property type="molecule type" value="Genomic_DNA"/>
</dbReference>
<dbReference type="PANTHER" id="PTHR33602:SF1">
    <property type="entry name" value="REGULATORY PROTEIN RECX FAMILY PROTEIN"/>
    <property type="match status" value="1"/>
</dbReference>
<proteinExistence type="inferred from homology"/>
<gene>
    <name evidence="5" type="primary">recX</name>
    <name evidence="9" type="ORF">CLV44_12180</name>
</gene>
<evidence type="ECO:0000313" key="9">
    <source>
        <dbReference type="EMBL" id="PSL11971.1"/>
    </source>
</evidence>
<dbReference type="PANTHER" id="PTHR33602">
    <property type="entry name" value="REGULATORY PROTEIN RECX FAMILY PROTEIN"/>
    <property type="match status" value="1"/>
</dbReference>
<dbReference type="InterPro" id="IPR053925">
    <property type="entry name" value="RecX_HTH_3rd"/>
</dbReference>
<evidence type="ECO:0000256" key="2">
    <source>
        <dbReference type="ARBA" id="ARBA00009695"/>
    </source>
</evidence>
<evidence type="ECO:0000256" key="3">
    <source>
        <dbReference type="ARBA" id="ARBA00018111"/>
    </source>
</evidence>
<organism evidence="9 10">
    <name type="scientific">Marinobacterium halophilum</name>
    <dbReference type="NCBI Taxonomy" id="267374"/>
    <lineage>
        <taxon>Bacteria</taxon>
        <taxon>Pseudomonadati</taxon>
        <taxon>Pseudomonadota</taxon>
        <taxon>Gammaproteobacteria</taxon>
        <taxon>Oceanospirillales</taxon>
        <taxon>Oceanospirillaceae</taxon>
        <taxon>Marinobacterium</taxon>
    </lineage>
</organism>
<evidence type="ECO:0000313" key="10">
    <source>
        <dbReference type="Proteomes" id="UP000242133"/>
    </source>
</evidence>
<keyword evidence="4 5" id="KW-0963">Cytoplasm</keyword>
<dbReference type="InterPro" id="IPR003783">
    <property type="entry name" value="Regulatory_RecX"/>
</dbReference>
<dbReference type="InterPro" id="IPR053926">
    <property type="entry name" value="RecX_HTH_1st"/>
</dbReference>
<sequence length="156" mass="18136">MARELETTADMRNAAIALLARREYSRAELERKLGSRVAEPALLTQVLDQLEVDGYQSDQRFAEVFTRSRLGSGYGQMRIRQELQRKGIERDRINQVIEAQEIDSRQLARECHQRRFGDRPVQDQKDYAKRMRFLVSRGFSFEDARLAITRAADDEG</sequence>
<dbReference type="InterPro" id="IPR036388">
    <property type="entry name" value="WH-like_DNA-bd_sf"/>
</dbReference>
<evidence type="ECO:0000256" key="1">
    <source>
        <dbReference type="ARBA" id="ARBA00004496"/>
    </source>
</evidence>
<name>A0A2P8ER80_9GAMM</name>
<evidence type="ECO:0000259" key="7">
    <source>
        <dbReference type="Pfam" id="PF21981"/>
    </source>
</evidence>
<comment type="subcellular location">
    <subcellularLocation>
        <location evidence="1 5">Cytoplasm</location>
    </subcellularLocation>
</comment>
<feature type="domain" description="RecX second three-helical" evidence="6">
    <location>
        <begin position="57"/>
        <end position="96"/>
    </location>
</feature>
<feature type="domain" description="RecX first three-helical" evidence="8">
    <location>
        <begin position="12"/>
        <end position="50"/>
    </location>
</feature>
<comment type="caution">
    <text evidence="9">The sequence shown here is derived from an EMBL/GenBank/DDBJ whole genome shotgun (WGS) entry which is preliminary data.</text>
</comment>
<evidence type="ECO:0000259" key="6">
    <source>
        <dbReference type="Pfam" id="PF02631"/>
    </source>
</evidence>
<dbReference type="HAMAP" id="MF_01114">
    <property type="entry name" value="RecX"/>
    <property type="match status" value="1"/>
</dbReference>
<dbReference type="RefSeq" id="WP_106592824.1">
    <property type="nucleotide sequence ID" value="NZ_PYGI01000021.1"/>
</dbReference>
<keyword evidence="10" id="KW-1185">Reference proteome</keyword>
<comment type="function">
    <text evidence="5">Modulates RecA activity.</text>
</comment>
<evidence type="ECO:0000256" key="4">
    <source>
        <dbReference type="ARBA" id="ARBA00022490"/>
    </source>
</evidence>
<feature type="domain" description="RecX third three-helical" evidence="7">
    <location>
        <begin position="106"/>
        <end position="147"/>
    </location>
</feature>
<dbReference type="GO" id="GO:0005737">
    <property type="term" value="C:cytoplasm"/>
    <property type="evidence" value="ECO:0007669"/>
    <property type="project" value="UniProtKB-SubCell"/>
</dbReference>
<dbReference type="OrthoDB" id="7066780at2"/>
<dbReference type="Pfam" id="PF21982">
    <property type="entry name" value="RecX_HTH1"/>
    <property type="match status" value="1"/>
</dbReference>
<dbReference type="InterPro" id="IPR053924">
    <property type="entry name" value="RecX_HTH_2nd"/>
</dbReference>
<evidence type="ECO:0000256" key="5">
    <source>
        <dbReference type="HAMAP-Rule" id="MF_01114"/>
    </source>
</evidence>
<dbReference type="AlphaFoldDB" id="A0A2P8ER80"/>
<dbReference type="Pfam" id="PF02631">
    <property type="entry name" value="RecX_HTH2"/>
    <property type="match status" value="1"/>
</dbReference>
<evidence type="ECO:0000259" key="8">
    <source>
        <dbReference type="Pfam" id="PF21982"/>
    </source>
</evidence>
<accession>A0A2P8ER80</accession>
<dbReference type="Gene3D" id="1.10.10.10">
    <property type="entry name" value="Winged helix-like DNA-binding domain superfamily/Winged helix DNA-binding domain"/>
    <property type="match status" value="3"/>
</dbReference>
<comment type="similarity">
    <text evidence="2 5">Belongs to the RecX family.</text>
</comment>
<protein>
    <recommendedName>
        <fullName evidence="3 5">Regulatory protein RecX</fullName>
    </recommendedName>
</protein>
<dbReference type="Pfam" id="PF21981">
    <property type="entry name" value="RecX_HTH3"/>
    <property type="match status" value="1"/>
</dbReference>